<dbReference type="Proteomes" id="UP001583172">
    <property type="component" value="Unassembled WGS sequence"/>
</dbReference>
<accession>A0ABR3VC81</accession>
<proteinExistence type="predicted"/>
<keyword evidence="3" id="KW-1185">Reference proteome</keyword>
<evidence type="ECO:0000313" key="3">
    <source>
        <dbReference type="Proteomes" id="UP001583172"/>
    </source>
</evidence>
<feature type="compositionally biased region" description="Basic residues" evidence="1">
    <location>
        <begin position="52"/>
        <end position="61"/>
    </location>
</feature>
<gene>
    <name evidence="2" type="ORF">VTJ49DRAFT_1514</name>
</gene>
<sequence>MTHIHLPPSKNGSRRPEENPDSRSPPQPDHAMETSPEMTPVPQAETSDQQPPHRKPPRRARSAIEELLDRISSPEAKRPIHKPRDGERRILKRSTTAPTVEQMPRKPFGHAQLAVQGPLNERLPFDAEGSIGETLDGIRVPPKKPSLEKGVYLGPLAKRCQHSTMSPITQPPRGKPFECSRCRQVPESGIMYACTVDEDRAMFDQYSRDPDSFIYDDIGRRFAKEMSLGPNGPDVRSRNASSIVEEMTPEQRTSYTPEQLHKLIEQRQQVRVLDSLTKAREANKPGHNKKLYGPDTYPFDDRPWVPSPGATCSYKLCLYCLCLRRKTRDKTYISLDAVLKGTISPTLAVGYSFSLERSRPVADVNVVRNIGCRPVPMPKESLERVQACFTPLPVPDIEGAVKSQCKDHGG</sequence>
<organism evidence="2 3">
    <name type="scientific">Humicola insolens</name>
    <name type="common">Soft-rot fungus</name>
    <dbReference type="NCBI Taxonomy" id="85995"/>
    <lineage>
        <taxon>Eukaryota</taxon>
        <taxon>Fungi</taxon>
        <taxon>Dikarya</taxon>
        <taxon>Ascomycota</taxon>
        <taxon>Pezizomycotina</taxon>
        <taxon>Sordariomycetes</taxon>
        <taxon>Sordariomycetidae</taxon>
        <taxon>Sordariales</taxon>
        <taxon>Chaetomiaceae</taxon>
        <taxon>Mycothermus</taxon>
    </lineage>
</organism>
<comment type="caution">
    <text evidence="2">The sequence shown here is derived from an EMBL/GenBank/DDBJ whole genome shotgun (WGS) entry which is preliminary data.</text>
</comment>
<name>A0ABR3VC81_HUMIN</name>
<protein>
    <submittedName>
        <fullName evidence="2">Uncharacterized protein</fullName>
    </submittedName>
</protein>
<reference evidence="2 3" key="1">
    <citation type="journal article" date="2024" name="Commun. Biol.">
        <title>Comparative genomic analysis of thermophilic fungi reveals convergent evolutionary adaptations and gene losses.</title>
        <authorList>
            <person name="Steindorff A.S."/>
            <person name="Aguilar-Pontes M.V."/>
            <person name="Robinson A.J."/>
            <person name="Andreopoulos B."/>
            <person name="LaButti K."/>
            <person name="Kuo A."/>
            <person name="Mondo S."/>
            <person name="Riley R."/>
            <person name="Otillar R."/>
            <person name="Haridas S."/>
            <person name="Lipzen A."/>
            <person name="Grimwood J."/>
            <person name="Schmutz J."/>
            <person name="Clum A."/>
            <person name="Reid I.D."/>
            <person name="Moisan M.C."/>
            <person name="Butler G."/>
            <person name="Nguyen T.T.M."/>
            <person name="Dewar K."/>
            <person name="Conant G."/>
            <person name="Drula E."/>
            <person name="Henrissat B."/>
            <person name="Hansel C."/>
            <person name="Singer S."/>
            <person name="Hutchinson M.I."/>
            <person name="de Vries R.P."/>
            <person name="Natvig D.O."/>
            <person name="Powell A.J."/>
            <person name="Tsang A."/>
            <person name="Grigoriev I.V."/>
        </authorList>
    </citation>
    <scope>NUCLEOTIDE SEQUENCE [LARGE SCALE GENOMIC DNA]</scope>
    <source>
        <strain evidence="2 3">CBS 620.91</strain>
    </source>
</reference>
<evidence type="ECO:0000256" key="1">
    <source>
        <dbReference type="SAM" id="MobiDB-lite"/>
    </source>
</evidence>
<evidence type="ECO:0000313" key="2">
    <source>
        <dbReference type="EMBL" id="KAL1839444.1"/>
    </source>
</evidence>
<dbReference type="EMBL" id="JAZGSY010000157">
    <property type="protein sequence ID" value="KAL1839444.1"/>
    <property type="molecule type" value="Genomic_DNA"/>
</dbReference>
<feature type="region of interest" description="Disordered" evidence="1">
    <location>
        <begin position="1"/>
        <end position="102"/>
    </location>
</feature>
<feature type="compositionally biased region" description="Basic and acidic residues" evidence="1">
    <location>
        <begin position="75"/>
        <end position="89"/>
    </location>
</feature>